<comment type="caution">
    <text evidence="1">The sequence shown here is derived from an EMBL/GenBank/DDBJ whole genome shotgun (WGS) entry which is preliminary data.</text>
</comment>
<evidence type="ECO:0000313" key="2">
    <source>
        <dbReference type="EMBL" id="SEU35376.1"/>
    </source>
</evidence>
<evidence type="ECO:0000313" key="4">
    <source>
        <dbReference type="Proteomes" id="UP000321514"/>
    </source>
</evidence>
<dbReference type="RefSeq" id="WP_074957834.1">
    <property type="nucleotide sequence ID" value="NZ_BJXR01000037.1"/>
</dbReference>
<dbReference type="Proteomes" id="UP000321514">
    <property type="component" value="Unassembled WGS sequence"/>
</dbReference>
<organism evidence="1 4">
    <name type="scientific">Myxococcus fulvus</name>
    <dbReference type="NCBI Taxonomy" id="33"/>
    <lineage>
        <taxon>Bacteria</taxon>
        <taxon>Pseudomonadati</taxon>
        <taxon>Myxococcota</taxon>
        <taxon>Myxococcia</taxon>
        <taxon>Myxococcales</taxon>
        <taxon>Cystobacterineae</taxon>
        <taxon>Myxococcaceae</taxon>
        <taxon>Myxococcus</taxon>
    </lineage>
</organism>
<dbReference type="OrthoDB" id="5513932at2"/>
<sequence>MRNGGWLSPVERVRRLALSLERLAAHGLASGAVSGATEGLHEELPALDGALKELIQDAVLLLARTVHEANEHAPGAWTHALAESAVRGAVEELRRSMPGVDLMSRELVERMNAWLERTAETEALRRRELRKPGARARTMATGAVRGAVKELEHDMDLVAPMAAQLASRAGQGLIEGLSRGLEARSERLDEVLERAGRRFVHSVVEQLELELMARREGTDLGGAVAAMAERTAVATVRGASEELRRQGRAVRDEHSGSALRAASRDVTLGVLSALSEHLRRPFAVVAGAGGALMLTALTLKRWR</sequence>
<reference evidence="1 4" key="2">
    <citation type="submission" date="2019-07" db="EMBL/GenBank/DDBJ databases">
        <title>Whole genome shotgun sequence of Myxococcus fulvus NBRC 100333.</title>
        <authorList>
            <person name="Hosoyama A."/>
            <person name="Uohara A."/>
            <person name="Ohji S."/>
            <person name="Ichikawa N."/>
        </authorList>
    </citation>
    <scope>NUCLEOTIDE SEQUENCE [LARGE SCALE GENOMIC DNA]</scope>
    <source>
        <strain evidence="1 4">NBRC 100333</strain>
    </source>
</reference>
<evidence type="ECO:0000313" key="3">
    <source>
        <dbReference type="Proteomes" id="UP000183760"/>
    </source>
</evidence>
<proteinExistence type="predicted"/>
<dbReference type="STRING" id="1334629.MFUL124B02_14645"/>
<keyword evidence="3" id="KW-1185">Reference proteome</keyword>
<name>A0A511T7K0_MYXFU</name>
<gene>
    <name evidence="1" type="ORF">MFU01_51820</name>
    <name evidence="2" type="ORF">SAMN05443572_110259</name>
</gene>
<protein>
    <submittedName>
        <fullName evidence="1">Uncharacterized protein</fullName>
    </submittedName>
</protein>
<dbReference type="AlphaFoldDB" id="A0A511T7K0"/>
<reference evidence="2 3" key="1">
    <citation type="submission" date="2016-10" db="EMBL/GenBank/DDBJ databases">
        <authorList>
            <person name="Varghese N."/>
            <person name="Submissions S."/>
        </authorList>
    </citation>
    <scope>NUCLEOTIDE SEQUENCE [LARGE SCALE GENOMIC DNA]</scope>
    <source>
        <strain evidence="2 3">DSM 16525</strain>
    </source>
</reference>
<dbReference type="Proteomes" id="UP000183760">
    <property type="component" value="Unassembled WGS sequence"/>
</dbReference>
<dbReference type="EMBL" id="BJXR01000037">
    <property type="protein sequence ID" value="GEN10145.1"/>
    <property type="molecule type" value="Genomic_DNA"/>
</dbReference>
<evidence type="ECO:0000313" key="1">
    <source>
        <dbReference type="EMBL" id="GEN10145.1"/>
    </source>
</evidence>
<dbReference type="EMBL" id="FOIB01000010">
    <property type="protein sequence ID" value="SEU35376.1"/>
    <property type="molecule type" value="Genomic_DNA"/>
</dbReference>
<accession>A0A511T7K0</accession>